<dbReference type="RefSeq" id="WP_203529905.1">
    <property type="nucleotide sequence ID" value="NZ_CP083373.1"/>
</dbReference>
<feature type="domain" description="MobA/VirD2-like nuclease" evidence="2">
    <location>
        <begin position="16"/>
        <end position="68"/>
    </location>
</feature>
<reference evidence="3 4" key="1">
    <citation type="submission" date="2020-01" db="EMBL/GenBank/DDBJ databases">
        <title>Draft genome assembly of Ensifer adhaerens T173.</title>
        <authorList>
            <person name="Craig J.E."/>
            <person name="Stinchcombe J.R."/>
        </authorList>
    </citation>
    <scope>NUCLEOTIDE SEQUENCE [LARGE SCALE GENOMIC DNA]</scope>
    <source>
        <strain evidence="3 4">T173</strain>
    </source>
</reference>
<dbReference type="InterPro" id="IPR005094">
    <property type="entry name" value="Endonuclease_MobA/VirD2"/>
</dbReference>
<protein>
    <recommendedName>
        <fullName evidence="2">MobA/VirD2-like nuclease domain-containing protein</fullName>
    </recommendedName>
</protein>
<dbReference type="EMBL" id="WXFA01000052">
    <property type="protein sequence ID" value="MBM3095686.1"/>
    <property type="molecule type" value="Genomic_DNA"/>
</dbReference>
<comment type="caution">
    <text evidence="3">The sequence shown here is derived from an EMBL/GenBank/DDBJ whole genome shotgun (WGS) entry which is preliminary data.</text>
</comment>
<feature type="region of interest" description="Disordered" evidence="1">
    <location>
        <begin position="182"/>
        <end position="240"/>
    </location>
</feature>
<dbReference type="Pfam" id="PF03432">
    <property type="entry name" value="Relaxase"/>
    <property type="match status" value="1"/>
</dbReference>
<evidence type="ECO:0000313" key="4">
    <source>
        <dbReference type="Proteomes" id="UP000744980"/>
    </source>
</evidence>
<organism evidence="3 4">
    <name type="scientific">Ensifer canadensis</name>
    <dbReference type="NCBI Taxonomy" id="555315"/>
    <lineage>
        <taxon>Bacteria</taxon>
        <taxon>Pseudomonadati</taxon>
        <taxon>Pseudomonadota</taxon>
        <taxon>Alphaproteobacteria</taxon>
        <taxon>Hyphomicrobiales</taxon>
        <taxon>Rhizobiaceae</taxon>
        <taxon>Sinorhizobium/Ensifer group</taxon>
        <taxon>Ensifer</taxon>
    </lineage>
</organism>
<accession>A0AAW4FWI6</accession>
<evidence type="ECO:0000313" key="3">
    <source>
        <dbReference type="EMBL" id="MBM3095686.1"/>
    </source>
</evidence>
<evidence type="ECO:0000256" key="1">
    <source>
        <dbReference type="SAM" id="MobiDB-lite"/>
    </source>
</evidence>
<gene>
    <name evidence="3" type="ORF">GFB56_33800</name>
</gene>
<dbReference type="Proteomes" id="UP000744980">
    <property type="component" value="Unassembled WGS sequence"/>
</dbReference>
<sequence length="273" mass="30727">MSEFLQSVDAEFRIGADRPRLVVRHVKKGRSHFHLAIAEVDPTTLLVLDCRNDFARLEGLARRYEQSHDETVQPTHTKRCQRKVEGFSDVARKRAERTTPKFDRTKLKQAFAASGKAFAREIARQGLRIEDGDKGPILVTAAGTFVAAANRSVGVRRDDFSKFLEDYTHDGNYFRINAHPDVGRTEHRDAPPAPGAPGYAGQPGSHSAAPGPSEAHSRRPTSAGRGTEDRRRAARSSVTPIARRLRREQLFLRRLGKLDLDDLLRRPRKWRHG</sequence>
<keyword evidence="4" id="KW-1185">Reference proteome</keyword>
<proteinExistence type="predicted"/>
<name>A0AAW4FWI6_9HYPH</name>
<evidence type="ECO:0000259" key="2">
    <source>
        <dbReference type="Pfam" id="PF03432"/>
    </source>
</evidence>
<dbReference type="AlphaFoldDB" id="A0AAW4FWI6"/>